<reference evidence="1" key="1">
    <citation type="submission" date="2021-01" db="EMBL/GenBank/DDBJ databases">
        <title>Adiantum capillus-veneris genome.</title>
        <authorList>
            <person name="Fang Y."/>
            <person name="Liao Q."/>
        </authorList>
    </citation>
    <scope>NUCLEOTIDE SEQUENCE</scope>
    <source>
        <strain evidence="1">H3</strain>
        <tissue evidence="1">Leaf</tissue>
    </source>
</reference>
<dbReference type="AlphaFoldDB" id="A0A9D4U2J9"/>
<keyword evidence="2" id="KW-1185">Reference proteome</keyword>
<gene>
    <name evidence="1" type="ORF">GOP47_0024688</name>
</gene>
<proteinExistence type="predicted"/>
<accession>A0A9D4U2J9</accession>
<dbReference type="Proteomes" id="UP000886520">
    <property type="component" value="Chromosome 24"/>
</dbReference>
<organism evidence="1 2">
    <name type="scientific">Adiantum capillus-veneris</name>
    <name type="common">Maidenhair fern</name>
    <dbReference type="NCBI Taxonomy" id="13818"/>
    <lineage>
        <taxon>Eukaryota</taxon>
        <taxon>Viridiplantae</taxon>
        <taxon>Streptophyta</taxon>
        <taxon>Embryophyta</taxon>
        <taxon>Tracheophyta</taxon>
        <taxon>Polypodiopsida</taxon>
        <taxon>Polypodiidae</taxon>
        <taxon>Polypodiales</taxon>
        <taxon>Pteridineae</taxon>
        <taxon>Pteridaceae</taxon>
        <taxon>Vittarioideae</taxon>
        <taxon>Adiantum</taxon>
    </lineage>
</organism>
<evidence type="ECO:0000313" key="2">
    <source>
        <dbReference type="Proteomes" id="UP000886520"/>
    </source>
</evidence>
<dbReference type="EMBL" id="JABFUD020000024">
    <property type="protein sequence ID" value="KAI5060268.1"/>
    <property type="molecule type" value="Genomic_DNA"/>
</dbReference>
<evidence type="ECO:0000313" key="1">
    <source>
        <dbReference type="EMBL" id="KAI5060268.1"/>
    </source>
</evidence>
<protein>
    <submittedName>
        <fullName evidence="1">Uncharacterized protein</fullName>
    </submittedName>
</protein>
<comment type="caution">
    <text evidence="1">The sequence shown here is derived from an EMBL/GenBank/DDBJ whole genome shotgun (WGS) entry which is preliminary data.</text>
</comment>
<name>A0A9D4U2J9_ADICA</name>
<sequence length="80" mass="8589">MILDGMFFAGEESKASQDVNPPSPLDADTRLALLPLLLPLLSSSSLLRGFRSGVDILRCWTAAMIPQGLGDIRTVLNSAF</sequence>